<evidence type="ECO:0000256" key="9">
    <source>
        <dbReference type="ARBA" id="ARBA00022840"/>
    </source>
</evidence>
<dbReference type="GO" id="GO:0005524">
    <property type="term" value="F:ATP binding"/>
    <property type="evidence" value="ECO:0007669"/>
    <property type="project" value="UniProtKB-KW"/>
</dbReference>
<keyword evidence="7" id="KW-0547">Nucleotide-binding</keyword>
<dbReference type="OrthoDB" id="270728at2759"/>
<evidence type="ECO:0000313" key="14">
    <source>
        <dbReference type="EMBL" id="CAF9941170.1"/>
    </source>
</evidence>
<evidence type="ECO:0000256" key="11">
    <source>
        <dbReference type="ARBA" id="ARBA00031871"/>
    </source>
</evidence>
<accession>A0A8H3J5I5</accession>
<keyword evidence="15" id="KW-1185">Reference proteome</keyword>
<dbReference type="FunFam" id="3.40.50.620:FF:000187">
    <property type="entry name" value="Probable FAD synthetase"/>
    <property type="match status" value="1"/>
</dbReference>
<dbReference type="PANTHER" id="PTHR23293">
    <property type="entry name" value="FAD SYNTHETASE-RELATED FMN ADENYLYLTRANSFERASE"/>
    <property type="match status" value="1"/>
</dbReference>
<keyword evidence="6" id="KW-0548">Nucleotidyltransferase</keyword>
<dbReference type="Gene3D" id="3.40.50.620">
    <property type="entry name" value="HUPs"/>
    <property type="match status" value="1"/>
</dbReference>
<evidence type="ECO:0000313" key="15">
    <source>
        <dbReference type="Proteomes" id="UP000664521"/>
    </source>
</evidence>
<comment type="pathway">
    <text evidence="1">Cofactor biosynthesis; FAD biosynthesis; FAD from FMN: step 1/1.</text>
</comment>
<sequence>MDMTESAPQPPEDQQSPLQNGDATALRTLCAQLHEKVNSFLNEDVKTERLRATQAQTRRSLAVIQEALDRYELSSLSLSYNGGKDCLVLLILYLSVLSTHPQLPALLPSIYIPPLHPFPPVDAFVASSSSHYNLSLHRYPHPSMRIAFSSYLADNPHIRAILVGTRRTDPHGANLTFFDETDRAWPKFMRVHPVIDWHYAEVWAFLRHLDVGYCELYDVGYTSLGGVGDTHPNPALRVEGEEGRYRPAYELVEDGEERLGRV</sequence>
<evidence type="ECO:0000259" key="13">
    <source>
        <dbReference type="Pfam" id="PF01507"/>
    </source>
</evidence>
<evidence type="ECO:0000256" key="6">
    <source>
        <dbReference type="ARBA" id="ARBA00022695"/>
    </source>
</evidence>
<evidence type="ECO:0000256" key="12">
    <source>
        <dbReference type="ARBA" id="ARBA00049494"/>
    </source>
</evidence>
<dbReference type="CDD" id="cd23948">
    <property type="entry name" value="FAD_synthase"/>
    <property type="match status" value="1"/>
</dbReference>
<dbReference type="SUPFAM" id="SSF52402">
    <property type="entry name" value="Adenine nucleotide alpha hydrolases-like"/>
    <property type="match status" value="1"/>
</dbReference>
<evidence type="ECO:0000256" key="5">
    <source>
        <dbReference type="ARBA" id="ARBA00022679"/>
    </source>
</evidence>
<dbReference type="PANTHER" id="PTHR23293:SF9">
    <property type="entry name" value="FAD SYNTHASE"/>
    <property type="match status" value="1"/>
</dbReference>
<dbReference type="InterPro" id="IPR002500">
    <property type="entry name" value="PAPS_reduct_dom"/>
</dbReference>
<keyword evidence="4" id="KW-0288">FMN</keyword>
<dbReference type="EMBL" id="CAJPDS010000178">
    <property type="protein sequence ID" value="CAF9941170.1"/>
    <property type="molecule type" value="Genomic_DNA"/>
</dbReference>
<evidence type="ECO:0000256" key="4">
    <source>
        <dbReference type="ARBA" id="ARBA00022643"/>
    </source>
</evidence>
<keyword evidence="5" id="KW-0808">Transferase</keyword>
<evidence type="ECO:0000256" key="7">
    <source>
        <dbReference type="ARBA" id="ARBA00022741"/>
    </source>
</evidence>
<proteinExistence type="predicted"/>
<feature type="domain" description="Phosphoadenosine phosphosulphate reductase" evidence="13">
    <location>
        <begin position="157"/>
        <end position="232"/>
    </location>
</feature>
<dbReference type="Proteomes" id="UP000664521">
    <property type="component" value="Unassembled WGS sequence"/>
</dbReference>
<dbReference type="AlphaFoldDB" id="A0A8H3J5I5"/>
<gene>
    <name evidence="14" type="primary">FAD1</name>
    <name evidence="14" type="ORF">HETSPECPRED_002882</name>
</gene>
<comment type="caution">
    <text evidence="14">The sequence shown here is derived from an EMBL/GenBank/DDBJ whole genome shotgun (WGS) entry which is preliminary data.</text>
</comment>
<evidence type="ECO:0000256" key="10">
    <source>
        <dbReference type="ARBA" id="ARBA00031145"/>
    </source>
</evidence>
<protein>
    <recommendedName>
        <fullName evidence="2">FAD synthase</fullName>
        <ecNumber evidence="2">2.7.7.2</ecNumber>
    </recommendedName>
    <alternativeName>
        <fullName evidence="10">FAD pyrophosphorylase</fullName>
    </alternativeName>
    <alternativeName>
        <fullName evidence="11">FMN adenylyltransferase</fullName>
    </alternativeName>
</protein>
<keyword evidence="8" id="KW-0274">FAD</keyword>
<keyword evidence="9" id="KW-0067">ATP-binding</keyword>
<evidence type="ECO:0000256" key="1">
    <source>
        <dbReference type="ARBA" id="ARBA00004726"/>
    </source>
</evidence>
<evidence type="ECO:0000256" key="2">
    <source>
        <dbReference type="ARBA" id="ARBA00012393"/>
    </source>
</evidence>
<dbReference type="Pfam" id="PF01507">
    <property type="entry name" value="PAPS_reduct"/>
    <property type="match status" value="2"/>
</dbReference>
<organism evidence="14 15">
    <name type="scientific">Heterodermia speciosa</name>
    <dbReference type="NCBI Taxonomy" id="116794"/>
    <lineage>
        <taxon>Eukaryota</taxon>
        <taxon>Fungi</taxon>
        <taxon>Dikarya</taxon>
        <taxon>Ascomycota</taxon>
        <taxon>Pezizomycotina</taxon>
        <taxon>Lecanoromycetes</taxon>
        <taxon>OSLEUM clade</taxon>
        <taxon>Lecanoromycetidae</taxon>
        <taxon>Caliciales</taxon>
        <taxon>Physciaceae</taxon>
        <taxon>Heterodermia</taxon>
    </lineage>
</organism>
<dbReference type="GO" id="GO:0006747">
    <property type="term" value="P:FAD biosynthetic process"/>
    <property type="evidence" value="ECO:0007669"/>
    <property type="project" value="TreeGrafter"/>
</dbReference>
<reference evidence="14" key="1">
    <citation type="submission" date="2021-03" db="EMBL/GenBank/DDBJ databases">
        <authorList>
            <person name="Tagirdzhanova G."/>
        </authorList>
    </citation>
    <scope>NUCLEOTIDE SEQUENCE</scope>
</reference>
<feature type="domain" description="Phosphoadenosine phosphosulphate reductase" evidence="13">
    <location>
        <begin position="76"/>
        <end position="139"/>
    </location>
</feature>
<comment type="catalytic activity">
    <reaction evidence="12">
        <text>FMN + ATP + H(+) = FAD + diphosphate</text>
        <dbReference type="Rhea" id="RHEA:17237"/>
        <dbReference type="ChEBI" id="CHEBI:15378"/>
        <dbReference type="ChEBI" id="CHEBI:30616"/>
        <dbReference type="ChEBI" id="CHEBI:33019"/>
        <dbReference type="ChEBI" id="CHEBI:57692"/>
        <dbReference type="ChEBI" id="CHEBI:58210"/>
        <dbReference type="EC" id="2.7.7.2"/>
    </reaction>
</comment>
<dbReference type="InterPro" id="IPR014729">
    <property type="entry name" value="Rossmann-like_a/b/a_fold"/>
</dbReference>
<evidence type="ECO:0000256" key="8">
    <source>
        <dbReference type="ARBA" id="ARBA00022827"/>
    </source>
</evidence>
<keyword evidence="3" id="KW-0285">Flavoprotein</keyword>
<name>A0A8H3J5I5_9LECA</name>
<evidence type="ECO:0000256" key="3">
    <source>
        <dbReference type="ARBA" id="ARBA00022630"/>
    </source>
</evidence>
<dbReference type="GO" id="GO:0003919">
    <property type="term" value="F:FMN adenylyltransferase activity"/>
    <property type="evidence" value="ECO:0007669"/>
    <property type="project" value="UniProtKB-EC"/>
</dbReference>
<dbReference type="EC" id="2.7.7.2" evidence="2"/>